<dbReference type="Gene3D" id="1.10.420.10">
    <property type="entry name" value="Peroxidase, domain 2"/>
    <property type="match status" value="1"/>
</dbReference>
<dbReference type="InterPro" id="IPR002016">
    <property type="entry name" value="Haem_peroxidase"/>
</dbReference>
<dbReference type="Gene3D" id="1.10.520.10">
    <property type="match status" value="1"/>
</dbReference>
<keyword evidence="17" id="KW-1185">Reference proteome</keyword>
<comment type="catalytic activity">
    <reaction evidence="13">
        <text>2 Fe(II)-[cytochrome c] + H2O2 + 2 H(+) = 2 Fe(III)-[cytochrome c] + 2 H2O</text>
        <dbReference type="Rhea" id="RHEA:16581"/>
        <dbReference type="Rhea" id="RHEA-COMP:10350"/>
        <dbReference type="Rhea" id="RHEA-COMP:14399"/>
        <dbReference type="ChEBI" id="CHEBI:15377"/>
        <dbReference type="ChEBI" id="CHEBI:15378"/>
        <dbReference type="ChEBI" id="CHEBI:16240"/>
        <dbReference type="ChEBI" id="CHEBI:29033"/>
        <dbReference type="ChEBI" id="CHEBI:29034"/>
        <dbReference type="EC" id="1.11.1.5"/>
    </reaction>
</comment>
<dbReference type="SUPFAM" id="SSF48113">
    <property type="entry name" value="Heme-dependent peroxidases"/>
    <property type="match status" value="1"/>
</dbReference>
<protein>
    <recommendedName>
        <fullName evidence="14">Peroxidase</fullName>
        <ecNumber evidence="14">1.11.1.-</ecNumber>
    </recommendedName>
</protein>
<evidence type="ECO:0000256" key="10">
    <source>
        <dbReference type="ARBA" id="ARBA00023004"/>
    </source>
</evidence>
<dbReference type="OrthoDB" id="2859658at2759"/>
<comment type="subcellular location">
    <subcellularLocation>
        <location evidence="3">Mitochondrion intermembrane space</location>
    </subcellularLocation>
    <subcellularLocation>
        <location evidence="2">Mitochondrion matrix</location>
    </subcellularLocation>
</comment>
<comment type="function">
    <text evidence="1">Destroys radicals which are normally produced within the cells and which are toxic to biological systems.</text>
</comment>
<evidence type="ECO:0000256" key="12">
    <source>
        <dbReference type="ARBA" id="ARBA00038574"/>
    </source>
</evidence>
<dbReference type="PANTHER" id="PTHR31356:SF58">
    <property type="entry name" value="CYTOCHROME C PEROXIDASE, MITOCHONDRIAL"/>
    <property type="match status" value="1"/>
</dbReference>
<evidence type="ECO:0000256" key="2">
    <source>
        <dbReference type="ARBA" id="ARBA00004305"/>
    </source>
</evidence>
<dbReference type="AlphaFoldDB" id="A0A6A6J0X1"/>
<dbReference type="GeneID" id="54573859"/>
<keyword evidence="11" id="KW-0496">Mitochondrion</keyword>
<dbReference type="GO" id="GO:0005759">
    <property type="term" value="C:mitochondrial matrix"/>
    <property type="evidence" value="ECO:0007669"/>
    <property type="project" value="UniProtKB-SubCell"/>
</dbReference>
<keyword evidence="8" id="KW-0809">Transit peptide</keyword>
<dbReference type="Proteomes" id="UP000800094">
    <property type="component" value="Unassembled WGS sequence"/>
</dbReference>
<evidence type="ECO:0000256" key="9">
    <source>
        <dbReference type="ARBA" id="ARBA00023002"/>
    </source>
</evidence>
<organism evidence="16 17">
    <name type="scientific">Trematosphaeria pertusa</name>
    <dbReference type="NCBI Taxonomy" id="390896"/>
    <lineage>
        <taxon>Eukaryota</taxon>
        <taxon>Fungi</taxon>
        <taxon>Dikarya</taxon>
        <taxon>Ascomycota</taxon>
        <taxon>Pezizomycotina</taxon>
        <taxon>Dothideomycetes</taxon>
        <taxon>Pleosporomycetidae</taxon>
        <taxon>Pleosporales</taxon>
        <taxon>Massarineae</taxon>
        <taxon>Trematosphaeriaceae</taxon>
        <taxon>Trematosphaeria</taxon>
    </lineage>
</organism>
<dbReference type="GO" id="GO:0020037">
    <property type="term" value="F:heme binding"/>
    <property type="evidence" value="ECO:0007669"/>
    <property type="project" value="UniProtKB-UniRule"/>
</dbReference>
<dbReference type="GO" id="GO:0046872">
    <property type="term" value="F:metal ion binding"/>
    <property type="evidence" value="ECO:0007669"/>
    <property type="project" value="UniProtKB-UniRule"/>
</dbReference>
<evidence type="ECO:0000256" key="3">
    <source>
        <dbReference type="ARBA" id="ARBA00004569"/>
    </source>
</evidence>
<accession>A0A6A6J0X1</accession>
<evidence type="ECO:0000256" key="8">
    <source>
        <dbReference type="ARBA" id="ARBA00022946"/>
    </source>
</evidence>
<dbReference type="CDD" id="cd00691">
    <property type="entry name" value="ascorbate_peroxidase"/>
    <property type="match status" value="1"/>
</dbReference>
<reference evidence="16" key="1">
    <citation type="journal article" date="2020" name="Stud. Mycol.">
        <title>101 Dothideomycetes genomes: a test case for predicting lifestyles and emergence of pathogens.</title>
        <authorList>
            <person name="Haridas S."/>
            <person name="Albert R."/>
            <person name="Binder M."/>
            <person name="Bloem J."/>
            <person name="Labutti K."/>
            <person name="Salamov A."/>
            <person name="Andreopoulos B."/>
            <person name="Baker S."/>
            <person name="Barry K."/>
            <person name="Bills G."/>
            <person name="Bluhm B."/>
            <person name="Cannon C."/>
            <person name="Castanera R."/>
            <person name="Culley D."/>
            <person name="Daum C."/>
            <person name="Ezra D."/>
            <person name="Gonzalez J."/>
            <person name="Henrissat B."/>
            <person name="Kuo A."/>
            <person name="Liang C."/>
            <person name="Lipzen A."/>
            <person name="Lutzoni F."/>
            <person name="Magnuson J."/>
            <person name="Mondo S."/>
            <person name="Nolan M."/>
            <person name="Ohm R."/>
            <person name="Pangilinan J."/>
            <person name="Park H.-J."/>
            <person name="Ramirez L."/>
            <person name="Alfaro M."/>
            <person name="Sun H."/>
            <person name="Tritt A."/>
            <person name="Yoshinaga Y."/>
            <person name="Zwiers L.-H."/>
            <person name="Turgeon B."/>
            <person name="Goodwin S."/>
            <person name="Spatafora J."/>
            <person name="Crous P."/>
            <person name="Grigoriev I."/>
        </authorList>
    </citation>
    <scope>NUCLEOTIDE SEQUENCE</scope>
    <source>
        <strain evidence="16">CBS 122368</strain>
    </source>
</reference>
<dbReference type="GO" id="GO:0005758">
    <property type="term" value="C:mitochondrial intermembrane space"/>
    <property type="evidence" value="ECO:0007669"/>
    <property type="project" value="UniProtKB-SubCell"/>
</dbReference>
<evidence type="ECO:0000256" key="14">
    <source>
        <dbReference type="RuleBase" id="RU363051"/>
    </source>
</evidence>
<dbReference type="GO" id="GO:0034599">
    <property type="term" value="P:cellular response to oxidative stress"/>
    <property type="evidence" value="ECO:0007669"/>
    <property type="project" value="InterPro"/>
</dbReference>
<dbReference type="GO" id="GO:0000302">
    <property type="term" value="P:response to reactive oxygen species"/>
    <property type="evidence" value="ECO:0007669"/>
    <property type="project" value="TreeGrafter"/>
</dbReference>
<dbReference type="PRINTS" id="PR00458">
    <property type="entry name" value="PEROXIDASE"/>
</dbReference>
<evidence type="ECO:0000256" key="1">
    <source>
        <dbReference type="ARBA" id="ARBA00003917"/>
    </source>
</evidence>
<evidence type="ECO:0000256" key="6">
    <source>
        <dbReference type="ARBA" id="ARBA00022617"/>
    </source>
</evidence>
<keyword evidence="5 14" id="KW-0575">Peroxidase</keyword>
<dbReference type="InterPro" id="IPR010255">
    <property type="entry name" value="Haem_peroxidase_sf"/>
</dbReference>
<keyword evidence="10" id="KW-0408">Iron</keyword>
<evidence type="ECO:0000259" key="15">
    <source>
        <dbReference type="PROSITE" id="PS50873"/>
    </source>
</evidence>
<comment type="subunit">
    <text evidence="12">Forms a one-to-one complex with cytochrome c.</text>
</comment>
<keyword evidence="7" id="KW-0479">Metal-binding</keyword>
<dbReference type="Pfam" id="PF00141">
    <property type="entry name" value="peroxidase"/>
    <property type="match status" value="1"/>
</dbReference>
<evidence type="ECO:0000256" key="13">
    <source>
        <dbReference type="ARBA" id="ARBA00049265"/>
    </source>
</evidence>
<evidence type="ECO:0000256" key="5">
    <source>
        <dbReference type="ARBA" id="ARBA00022559"/>
    </source>
</evidence>
<gene>
    <name evidence="16" type="ORF">BU26DRAFT_19776</name>
</gene>
<dbReference type="InterPro" id="IPR019794">
    <property type="entry name" value="Peroxidases_AS"/>
</dbReference>
<dbReference type="PROSITE" id="PS50873">
    <property type="entry name" value="PEROXIDASE_4"/>
    <property type="match status" value="1"/>
</dbReference>
<name>A0A6A6J0X1_9PLEO</name>
<dbReference type="InterPro" id="IPR044831">
    <property type="entry name" value="Ccp1-like"/>
</dbReference>
<dbReference type="GO" id="GO:0004130">
    <property type="term" value="F:cytochrome-c peroxidase activity"/>
    <property type="evidence" value="ECO:0007669"/>
    <property type="project" value="UniProtKB-EC"/>
</dbReference>
<dbReference type="InterPro" id="IPR002207">
    <property type="entry name" value="Peroxidase_I"/>
</dbReference>
<keyword evidence="6" id="KW-0349">Heme</keyword>
<dbReference type="PANTHER" id="PTHR31356">
    <property type="entry name" value="THYLAKOID LUMENAL 29 KDA PROTEIN, CHLOROPLASTIC-RELATED"/>
    <property type="match status" value="1"/>
</dbReference>
<evidence type="ECO:0000256" key="4">
    <source>
        <dbReference type="ARBA" id="ARBA00005997"/>
    </source>
</evidence>
<dbReference type="GO" id="GO:0042744">
    <property type="term" value="P:hydrogen peroxide catabolic process"/>
    <property type="evidence" value="ECO:0007669"/>
    <property type="project" value="TreeGrafter"/>
</dbReference>
<dbReference type="EC" id="1.11.1.-" evidence="14"/>
<dbReference type="FunFam" id="1.10.420.10:FF:000009">
    <property type="entry name" value="Ascorbate peroxidase"/>
    <property type="match status" value="1"/>
</dbReference>
<dbReference type="RefSeq" id="XP_033691353.1">
    <property type="nucleotide sequence ID" value="XM_033820529.1"/>
</dbReference>
<dbReference type="PROSITE" id="PS00436">
    <property type="entry name" value="PEROXIDASE_2"/>
    <property type="match status" value="1"/>
</dbReference>
<proteinExistence type="inferred from homology"/>
<evidence type="ECO:0000313" key="16">
    <source>
        <dbReference type="EMBL" id="KAF2256349.1"/>
    </source>
</evidence>
<evidence type="ECO:0000256" key="7">
    <source>
        <dbReference type="ARBA" id="ARBA00022723"/>
    </source>
</evidence>
<dbReference type="PRINTS" id="PR00459">
    <property type="entry name" value="ASPEROXIDASE"/>
</dbReference>
<evidence type="ECO:0000256" key="11">
    <source>
        <dbReference type="ARBA" id="ARBA00023128"/>
    </source>
</evidence>
<evidence type="ECO:0000313" key="17">
    <source>
        <dbReference type="Proteomes" id="UP000800094"/>
    </source>
</evidence>
<comment type="similarity">
    <text evidence="4">Belongs to the peroxidase family. Cytochrome c peroxidase subfamily.</text>
</comment>
<feature type="domain" description="Plant heme peroxidase family profile" evidence="15">
    <location>
        <begin position="186"/>
        <end position="377"/>
    </location>
</feature>
<dbReference type="FunFam" id="1.10.520.10:FF:000005">
    <property type="entry name" value="Cytochrome c peroxidase"/>
    <property type="match status" value="1"/>
</dbReference>
<sequence length="377" mass="42780">MAATASRSFSRALRTAAPTFRTTSTRSSARFVAAPHQAFRQQWRRGYASQEGGDKYEGNPRGMLWGAGALVAIAGGYGLYTQKPEWFGQEVKAKGVFQPRFEDYQKVYDAIAKKLEDEDEYDDGSYGPVVLRLAWHCSGTYDKETNTGGSNGATMRFAPESDHGANAGLKAARDFLEPIKEQFPWISYSDLWILGGVCAIQEMQGPKIPYRPGRQDRDVSFCTPDGRLPDASKDRKHIRAIFGRMGFNDQQMVALCGAHALGRCHTDRSGYDGPWTFSPTTMTNDYYKLLLEEKWAWRKWNGPKQFQDVKTKSLMMLPTDMELVKDKSFRQYAEKYAKDNDAFFKDFSEAVLTLFELGVPFTQSEDQRWVFKSSFDE</sequence>
<keyword evidence="9 14" id="KW-0560">Oxidoreductase</keyword>
<dbReference type="EMBL" id="ML987189">
    <property type="protein sequence ID" value="KAF2256349.1"/>
    <property type="molecule type" value="Genomic_DNA"/>
</dbReference>